<dbReference type="OrthoDB" id="9790614at2"/>
<dbReference type="PROSITE" id="PS00211">
    <property type="entry name" value="ABC_TRANSPORTER_1"/>
    <property type="match status" value="1"/>
</dbReference>
<dbReference type="InterPro" id="IPR008995">
    <property type="entry name" value="Mo/tungstate-bd_C_term_dom"/>
</dbReference>
<evidence type="ECO:0000256" key="4">
    <source>
        <dbReference type="ARBA" id="ARBA00022967"/>
    </source>
</evidence>
<gene>
    <name evidence="6" type="ORF">TPAS_3051</name>
</gene>
<dbReference type="InterPro" id="IPR003439">
    <property type="entry name" value="ABC_transporter-like_ATP-bd"/>
</dbReference>
<name>A0A1W1IKN5_9LACT</name>
<protein>
    <submittedName>
        <fullName evidence="6">Transport-associated ob type 2</fullName>
    </submittedName>
</protein>
<reference evidence="7" key="1">
    <citation type="submission" date="2016-04" db="EMBL/GenBank/DDBJ databases">
        <authorList>
            <person name="Strepis N."/>
        </authorList>
    </citation>
    <scope>NUCLEOTIDE SEQUENCE [LARGE SCALE GENOMIC DNA]</scope>
</reference>
<keyword evidence="7" id="KW-1185">Reference proteome</keyword>
<dbReference type="PANTHER" id="PTHR42781">
    <property type="entry name" value="SPERMIDINE/PUTRESCINE IMPORT ATP-BINDING PROTEIN POTA"/>
    <property type="match status" value="1"/>
</dbReference>
<dbReference type="SUPFAM" id="SSF50331">
    <property type="entry name" value="MOP-like"/>
    <property type="match status" value="1"/>
</dbReference>
<accession>A0A1W1IKN5</accession>
<evidence type="ECO:0000256" key="3">
    <source>
        <dbReference type="ARBA" id="ARBA00022840"/>
    </source>
</evidence>
<keyword evidence="3" id="KW-0067">ATP-binding</keyword>
<dbReference type="Gene3D" id="3.40.50.300">
    <property type="entry name" value="P-loop containing nucleotide triphosphate hydrolases"/>
    <property type="match status" value="1"/>
</dbReference>
<dbReference type="Proteomes" id="UP000195985">
    <property type="component" value="Unassembled WGS sequence"/>
</dbReference>
<dbReference type="GO" id="GO:0043190">
    <property type="term" value="C:ATP-binding cassette (ABC) transporter complex"/>
    <property type="evidence" value="ECO:0007669"/>
    <property type="project" value="InterPro"/>
</dbReference>
<keyword evidence="2" id="KW-0547">Nucleotide-binding</keyword>
<dbReference type="GO" id="GO:0005524">
    <property type="term" value="F:ATP binding"/>
    <property type="evidence" value="ECO:0007669"/>
    <property type="project" value="UniProtKB-KW"/>
</dbReference>
<dbReference type="SUPFAM" id="SSF52540">
    <property type="entry name" value="P-loop containing nucleoside triphosphate hydrolases"/>
    <property type="match status" value="1"/>
</dbReference>
<keyword evidence="1" id="KW-0813">Transport</keyword>
<evidence type="ECO:0000313" key="6">
    <source>
        <dbReference type="EMBL" id="SLM53323.1"/>
    </source>
</evidence>
<proteinExistence type="predicted"/>
<dbReference type="InterPro" id="IPR017871">
    <property type="entry name" value="ABC_transporter-like_CS"/>
</dbReference>
<dbReference type="InterPro" id="IPR027417">
    <property type="entry name" value="P-loop_NTPase"/>
</dbReference>
<evidence type="ECO:0000259" key="5">
    <source>
        <dbReference type="PROSITE" id="PS50893"/>
    </source>
</evidence>
<keyword evidence="4" id="KW-1278">Translocase</keyword>
<dbReference type="GO" id="GO:0140359">
    <property type="term" value="F:ABC-type transporter activity"/>
    <property type="evidence" value="ECO:0007669"/>
    <property type="project" value="UniProtKB-ARBA"/>
</dbReference>
<evidence type="ECO:0000256" key="2">
    <source>
        <dbReference type="ARBA" id="ARBA00022741"/>
    </source>
</evidence>
<feature type="domain" description="ABC transporter" evidence="5">
    <location>
        <begin position="4"/>
        <end position="235"/>
    </location>
</feature>
<evidence type="ECO:0000313" key="7">
    <source>
        <dbReference type="Proteomes" id="UP000195985"/>
    </source>
</evidence>
<dbReference type="FunFam" id="3.40.50.300:FF:000042">
    <property type="entry name" value="Maltose/maltodextrin ABC transporter, ATP-binding protein"/>
    <property type="match status" value="1"/>
</dbReference>
<dbReference type="PANTHER" id="PTHR42781:SF4">
    <property type="entry name" value="SPERMIDINE_PUTRESCINE IMPORT ATP-BINDING PROTEIN POTA"/>
    <property type="match status" value="1"/>
</dbReference>
<dbReference type="InterPro" id="IPR050093">
    <property type="entry name" value="ABC_SmlMolc_Importer"/>
</dbReference>
<evidence type="ECO:0000256" key="1">
    <source>
        <dbReference type="ARBA" id="ARBA00022448"/>
    </source>
</evidence>
<dbReference type="GO" id="GO:0016887">
    <property type="term" value="F:ATP hydrolysis activity"/>
    <property type="evidence" value="ECO:0007669"/>
    <property type="project" value="InterPro"/>
</dbReference>
<dbReference type="EMBL" id="FWEY01000017">
    <property type="protein sequence ID" value="SLM53323.1"/>
    <property type="molecule type" value="Genomic_DNA"/>
</dbReference>
<dbReference type="Pfam" id="PF08402">
    <property type="entry name" value="TOBE_2"/>
    <property type="match status" value="1"/>
</dbReference>
<dbReference type="AlphaFoldDB" id="A0A1W1IKN5"/>
<dbReference type="RefSeq" id="WP_086943990.1">
    <property type="nucleotide sequence ID" value="NZ_FONM01000031.1"/>
</dbReference>
<dbReference type="Pfam" id="PF00005">
    <property type="entry name" value="ABC_tran"/>
    <property type="match status" value="1"/>
</dbReference>
<dbReference type="InterPro" id="IPR003593">
    <property type="entry name" value="AAA+_ATPase"/>
</dbReference>
<dbReference type="SMART" id="SM00382">
    <property type="entry name" value="AAA"/>
    <property type="match status" value="1"/>
</dbReference>
<dbReference type="STRING" id="43064.SAMN04488086_1314"/>
<dbReference type="PROSITE" id="PS50893">
    <property type="entry name" value="ABC_TRANSPORTER_2"/>
    <property type="match status" value="1"/>
</dbReference>
<sequence length="338" mass="38031">MAYIEFRNIRKSYDGENLVLKNLNLQINEGDLVTLLGPSGCGKSTLLRSLAGFESIDGGSIHINGQDVTDLPPGKRNIGMVFQQYSLFPNMNVAENIAFGLKMQKMNQSVIMEKVARIIELVDLSGKENHYPAQLSGGQKQRVALARAIVTEPKVLLLDEPLSAIDALLRKNLQKQIRRIQKALHITTIFVTHDQDEAMLMSDVIHVMASGKIEQSGTPTEIYTHPETHFVASFIGNYNLLDSSDFEKLTQRKTQASQVAIRPEAIEYFKDPQPQTEEHLYFKGKVVDETISGNILSYVIQTDQGVALRADHLYRTFNLLDKGEQVFLKVEKRNILEF</sequence>
<organism evidence="6 7">
    <name type="scientific">Trichococcus pasteurii</name>
    <dbReference type="NCBI Taxonomy" id="43064"/>
    <lineage>
        <taxon>Bacteria</taxon>
        <taxon>Bacillati</taxon>
        <taxon>Bacillota</taxon>
        <taxon>Bacilli</taxon>
        <taxon>Lactobacillales</taxon>
        <taxon>Carnobacteriaceae</taxon>
        <taxon>Trichococcus</taxon>
    </lineage>
</organism>
<dbReference type="InterPro" id="IPR013611">
    <property type="entry name" value="Transp-assoc_OB_typ2"/>
</dbReference>